<feature type="compositionally biased region" description="Basic and acidic residues" evidence="1">
    <location>
        <begin position="273"/>
        <end position="286"/>
    </location>
</feature>
<accession>A0ABR1C9K0</accession>
<dbReference type="Gene3D" id="3.30.70.270">
    <property type="match status" value="2"/>
</dbReference>
<gene>
    <name evidence="2" type="primary">Necator_chrII.g6178</name>
    <name evidence="2" type="ORF">RB195_018385</name>
</gene>
<dbReference type="Gene3D" id="3.10.10.10">
    <property type="entry name" value="HIV Type 1 Reverse Transcriptase, subunit A, domain 1"/>
    <property type="match status" value="1"/>
</dbReference>
<dbReference type="PANTHER" id="PTHR37984:SF5">
    <property type="entry name" value="PROTEIN NYNRIN-LIKE"/>
    <property type="match status" value="1"/>
</dbReference>
<reference evidence="2 3" key="1">
    <citation type="submission" date="2023-08" db="EMBL/GenBank/DDBJ databases">
        <title>A Necator americanus chromosomal reference genome.</title>
        <authorList>
            <person name="Ilik V."/>
            <person name="Petrzelkova K.J."/>
            <person name="Pardy F."/>
            <person name="Fuh T."/>
            <person name="Niatou-Singa F.S."/>
            <person name="Gouil Q."/>
            <person name="Baker L."/>
            <person name="Ritchie M.E."/>
            <person name="Jex A.R."/>
            <person name="Gazzola D."/>
            <person name="Li H."/>
            <person name="Toshio Fujiwara R."/>
            <person name="Zhan B."/>
            <person name="Aroian R.V."/>
            <person name="Pafco B."/>
            <person name="Schwarz E.M."/>
        </authorList>
    </citation>
    <scope>NUCLEOTIDE SEQUENCE [LARGE SCALE GENOMIC DNA]</scope>
    <source>
        <strain evidence="2 3">Aroian</strain>
        <tissue evidence="2">Whole animal</tissue>
    </source>
</reference>
<evidence type="ECO:0008006" key="4">
    <source>
        <dbReference type="Google" id="ProtNLM"/>
    </source>
</evidence>
<dbReference type="SUPFAM" id="SSF56672">
    <property type="entry name" value="DNA/RNA polymerases"/>
    <property type="match status" value="1"/>
</dbReference>
<protein>
    <recommendedName>
        <fullName evidence="4">Reverse transcriptase domain-containing protein</fullName>
    </recommendedName>
</protein>
<dbReference type="SUPFAM" id="SSF53098">
    <property type="entry name" value="Ribonuclease H-like"/>
    <property type="match status" value="1"/>
</dbReference>
<organism evidence="2 3">
    <name type="scientific">Necator americanus</name>
    <name type="common">Human hookworm</name>
    <dbReference type="NCBI Taxonomy" id="51031"/>
    <lineage>
        <taxon>Eukaryota</taxon>
        <taxon>Metazoa</taxon>
        <taxon>Ecdysozoa</taxon>
        <taxon>Nematoda</taxon>
        <taxon>Chromadorea</taxon>
        <taxon>Rhabditida</taxon>
        <taxon>Rhabditina</taxon>
        <taxon>Rhabditomorpha</taxon>
        <taxon>Strongyloidea</taxon>
        <taxon>Ancylostomatidae</taxon>
        <taxon>Bunostominae</taxon>
        <taxon>Necator</taxon>
    </lineage>
</organism>
<proteinExistence type="predicted"/>
<dbReference type="InterPro" id="IPR043502">
    <property type="entry name" value="DNA/RNA_pol_sf"/>
</dbReference>
<sequence length="324" mass="37878">MLKLIIKKKNGQIRLCRDFSTGLNDALQLYKHPLPTAEDVFTKLNGGQLLTQIDFAKAYLQVEVSEESKEMLKIDTHRGLYRYNRLSFGVKPQQEHRHNLEALFGRIHEYGFRVRLEKCNFLMAQIRYLGYIIDKDGRHPDPEKIEVIRQIPVPKNVAEVRPFLRMINYYVAATTATLRELRMLSARFGNPRRFCDMQGIEHVRSPPFHPQSNGQVERVVDTSKRTLQKIKEGGHEKWIPARVKNRYGRSRVRRANGRGQFVEKKRYPGAWRKAPETIAHVKDNSKNRRPTIAPPTTTRSARQRRPPRRLQPDPKMKTYAMRSS</sequence>
<evidence type="ECO:0000313" key="2">
    <source>
        <dbReference type="EMBL" id="KAK6735167.1"/>
    </source>
</evidence>
<dbReference type="Proteomes" id="UP001303046">
    <property type="component" value="Unassembled WGS sequence"/>
</dbReference>
<dbReference type="EMBL" id="JAVFWL010000002">
    <property type="protein sequence ID" value="KAK6735167.1"/>
    <property type="molecule type" value="Genomic_DNA"/>
</dbReference>
<feature type="compositionally biased region" description="Low complexity" evidence="1">
    <location>
        <begin position="290"/>
        <end position="300"/>
    </location>
</feature>
<dbReference type="PANTHER" id="PTHR37984">
    <property type="entry name" value="PROTEIN CBG26694"/>
    <property type="match status" value="1"/>
</dbReference>
<comment type="caution">
    <text evidence="2">The sequence shown here is derived from an EMBL/GenBank/DDBJ whole genome shotgun (WGS) entry which is preliminary data.</text>
</comment>
<dbReference type="InterPro" id="IPR012337">
    <property type="entry name" value="RNaseH-like_sf"/>
</dbReference>
<dbReference type="InterPro" id="IPR050951">
    <property type="entry name" value="Retrovirus_Pol_polyprotein"/>
</dbReference>
<dbReference type="InterPro" id="IPR043128">
    <property type="entry name" value="Rev_trsase/Diguanyl_cyclase"/>
</dbReference>
<dbReference type="InterPro" id="IPR036397">
    <property type="entry name" value="RNaseH_sf"/>
</dbReference>
<dbReference type="CDD" id="cd01647">
    <property type="entry name" value="RT_LTR"/>
    <property type="match status" value="1"/>
</dbReference>
<feature type="region of interest" description="Disordered" evidence="1">
    <location>
        <begin position="273"/>
        <end position="324"/>
    </location>
</feature>
<dbReference type="Gene3D" id="3.30.420.10">
    <property type="entry name" value="Ribonuclease H-like superfamily/Ribonuclease H"/>
    <property type="match status" value="1"/>
</dbReference>
<keyword evidence="3" id="KW-1185">Reference proteome</keyword>
<name>A0ABR1C9K0_NECAM</name>
<evidence type="ECO:0000313" key="3">
    <source>
        <dbReference type="Proteomes" id="UP001303046"/>
    </source>
</evidence>
<evidence type="ECO:0000256" key="1">
    <source>
        <dbReference type="SAM" id="MobiDB-lite"/>
    </source>
</evidence>